<organism evidence="8 9">
    <name type="scientific">Achlya hypogyna</name>
    <name type="common">Oomycete</name>
    <name type="synonym">Protoachlya hypogyna</name>
    <dbReference type="NCBI Taxonomy" id="1202772"/>
    <lineage>
        <taxon>Eukaryota</taxon>
        <taxon>Sar</taxon>
        <taxon>Stramenopiles</taxon>
        <taxon>Oomycota</taxon>
        <taxon>Saprolegniomycetes</taxon>
        <taxon>Saprolegniales</taxon>
        <taxon>Achlyaceae</taxon>
        <taxon>Achlya</taxon>
    </lineage>
</organism>
<dbReference type="GO" id="GO:0005874">
    <property type="term" value="C:microtubule"/>
    <property type="evidence" value="ECO:0007669"/>
    <property type="project" value="UniProtKB-KW"/>
</dbReference>
<evidence type="ECO:0000256" key="3">
    <source>
        <dbReference type="ARBA" id="ARBA00022701"/>
    </source>
</evidence>
<name>A0A1V9YYE9_ACHHY</name>
<evidence type="ECO:0000256" key="5">
    <source>
        <dbReference type="ARBA" id="ARBA00023212"/>
    </source>
</evidence>
<dbReference type="STRING" id="1202772.A0A1V9YYE9"/>
<evidence type="ECO:0000256" key="4">
    <source>
        <dbReference type="ARBA" id="ARBA00023175"/>
    </source>
</evidence>
<dbReference type="Proteomes" id="UP000243579">
    <property type="component" value="Unassembled WGS sequence"/>
</dbReference>
<dbReference type="GO" id="GO:0007019">
    <property type="term" value="P:microtubule depolymerization"/>
    <property type="evidence" value="ECO:0007669"/>
    <property type="project" value="TreeGrafter"/>
</dbReference>
<dbReference type="SMART" id="SM00129">
    <property type="entry name" value="KISc"/>
    <property type="match status" value="1"/>
</dbReference>
<dbReference type="InterPro" id="IPR027640">
    <property type="entry name" value="Kinesin-like_fam"/>
</dbReference>
<gene>
    <name evidence="8" type="ORF">ACHHYP_05273</name>
</gene>
<dbReference type="SUPFAM" id="SSF52540">
    <property type="entry name" value="P-loop containing nucleoside triphosphate hydrolases"/>
    <property type="match status" value="1"/>
</dbReference>
<keyword evidence="4 6" id="KW-0505">Motor protein</keyword>
<evidence type="ECO:0000256" key="1">
    <source>
        <dbReference type="ARBA" id="ARBA00004245"/>
    </source>
</evidence>
<keyword evidence="6" id="KW-0067">ATP-binding</keyword>
<evidence type="ECO:0000256" key="6">
    <source>
        <dbReference type="PROSITE-ProRule" id="PRU00283"/>
    </source>
</evidence>
<reference evidence="8 9" key="1">
    <citation type="journal article" date="2014" name="Genome Biol. Evol.">
        <title>The secreted proteins of Achlya hypogyna and Thraustotheca clavata identify the ancestral oomycete secretome and reveal gene acquisitions by horizontal gene transfer.</title>
        <authorList>
            <person name="Misner I."/>
            <person name="Blouin N."/>
            <person name="Leonard G."/>
            <person name="Richards T.A."/>
            <person name="Lane C.E."/>
        </authorList>
    </citation>
    <scope>NUCLEOTIDE SEQUENCE [LARGE SCALE GENOMIC DNA]</scope>
    <source>
        <strain evidence="8 9">ATCC 48635</strain>
    </source>
</reference>
<dbReference type="PRINTS" id="PR00380">
    <property type="entry name" value="KINESINHEAVY"/>
</dbReference>
<comment type="subcellular location">
    <subcellularLocation>
        <location evidence="1">Cytoplasm</location>
        <location evidence="1">Cytoskeleton</location>
    </subcellularLocation>
</comment>
<dbReference type="PROSITE" id="PS50067">
    <property type="entry name" value="KINESIN_MOTOR_2"/>
    <property type="match status" value="1"/>
</dbReference>
<dbReference type="Gene3D" id="3.40.850.10">
    <property type="entry name" value="Kinesin motor domain"/>
    <property type="match status" value="1"/>
</dbReference>
<keyword evidence="3" id="KW-0493">Microtubule</keyword>
<comment type="similarity">
    <text evidence="6">Belongs to the TRAFAC class myosin-kinesin ATPase superfamily. Kinesin family.</text>
</comment>
<dbReference type="Pfam" id="PF00225">
    <property type="entry name" value="Kinesin"/>
    <property type="match status" value="1"/>
</dbReference>
<dbReference type="InterPro" id="IPR001752">
    <property type="entry name" value="Kinesin_motor_dom"/>
</dbReference>
<keyword evidence="9" id="KW-1185">Reference proteome</keyword>
<dbReference type="PANTHER" id="PTHR47971:SF8">
    <property type="entry name" value="KINESIN-LIKE PROTEIN"/>
    <property type="match status" value="1"/>
</dbReference>
<dbReference type="OrthoDB" id="3176171at2759"/>
<feature type="binding site" evidence="6">
    <location>
        <begin position="144"/>
        <end position="151"/>
    </location>
    <ligand>
        <name>ATP</name>
        <dbReference type="ChEBI" id="CHEBI:30616"/>
    </ligand>
</feature>
<keyword evidence="5" id="KW-0206">Cytoskeleton</keyword>
<dbReference type="GO" id="GO:0003777">
    <property type="term" value="F:microtubule motor activity"/>
    <property type="evidence" value="ECO:0007669"/>
    <property type="project" value="InterPro"/>
</dbReference>
<dbReference type="AlphaFoldDB" id="A0A1V9YYE9"/>
<dbReference type="GO" id="GO:0007018">
    <property type="term" value="P:microtubule-based movement"/>
    <property type="evidence" value="ECO:0007669"/>
    <property type="project" value="InterPro"/>
</dbReference>
<evidence type="ECO:0000259" key="7">
    <source>
        <dbReference type="PROSITE" id="PS50067"/>
    </source>
</evidence>
<protein>
    <submittedName>
        <fullName evidence="8">Kinesin-like protein</fullName>
    </submittedName>
</protein>
<dbReference type="GO" id="GO:0008017">
    <property type="term" value="F:microtubule binding"/>
    <property type="evidence" value="ECO:0007669"/>
    <property type="project" value="InterPro"/>
</dbReference>
<sequence length="497" mass="55406">MVPEKQWRDKGDMMDKRTARKVHGVEFRSMIQRIRAQLLSSNQEDDSGAMGDGIQVYVRKRPLLEHEPKKKEFDVVTCVGDRRVVVHDCQMYADMKRKYIENHTHTVSHCFPESASTDDVYARVGAPLLDHAKSGGKSVIMMYGQTGSGKTHTMTGFQEHIAAQLFETANTPWDVVLSAVEVAGSKCYDLLRKRQRVLVCDDTAGNSKLLNVGEHVAVSAADVLDTVQRALAERATEKTAINSVSSRSHFLCFLDLRPRSNKCPARTGQVVLLDLAGSERNEDSFLHTADRRKETIEINSSHMALKQCVRALGTEDVSGYVPYRASTLTRLLKDSLWSKNARAAVIATISPIATGASVLPTSFQLIVEADTEHTLHTLQYASLMLAEHPEFSKDRVEVVPAVGVKPAKSAFKDWSHDEVVAWLRGIKRGSYAKYSSNIGTALDGKQVSRFGLPRWIQICNNNHIDADAVFKVFKKELSLQDKLEKERRACNVPRSAK</sequence>
<dbReference type="PANTHER" id="PTHR47971">
    <property type="entry name" value="KINESIN-RELATED PROTEIN 6"/>
    <property type="match status" value="1"/>
</dbReference>
<evidence type="ECO:0000256" key="2">
    <source>
        <dbReference type="ARBA" id="ARBA00022490"/>
    </source>
</evidence>
<comment type="caution">
    <text evidence="8">The sequence shown here is derived from an EMBL/GenBank/DDBJ whole genome shotgun (WGS) entry which is preliminary data.</text>
</comment>
<evidence type="ECO:0000313" key="9">
    <source>
        <dbReference type="Proteomes" id="UP000243579"/>
    </source>
</evidence>
<dbReference type="GO" id="GO:0005524">
    <property type="term" value="F:ATP binding"/>
    <property type="evidence" value="ECO:0007669"/>
    <property type="project" value="UniProtKB-UniRule"/>
</dbReference>
<dbReference type="InterPro" id="IPR036961">
    <property type="entry name" value="Kinesin_motor_dom_sf"/>
</dbReference>
<proteinExistence type="inferred from homology"/>
<keyword evidence="2" id="KW-0963">Cytoplasm</keyword>
<dbReference type="EMBL" id="JNBR01000582">
    <property type="protein sequence ID" value="OQR90755.1"/>
    <property type="molecule type" value="Genomic_DNA"/>
</dbReference>
<accession>A0A1V9YYE9</accession>
<evidence type="ECO:0000313" key="8">
    <source>
        <dbReference type="EMBL" id="OQR90755.1"/>
    </source>
</evidence>
<dbReference type="InterPro" id="IPR027417">
    <property type="entry name" value="P-loop_NTPase"/>
</dbReference>
<feature type="domain" description="Kinesin motor" evidence="7">
    <location>
        <begin position="53"/>
        <end position="387"/>
    </location>
</feature>
<keyword evidence="6" id="KW-0547">Nucleotide-binding</keyword>